<keyword evidence="2" id="KW-1185">Reference proteome</keyword>
<dbReference type="Proteomes" id="UP000789920">
    <property type="component" value="Unassembled WGS sequence"/>
</dbReference>
<sequence>MQTRRDGEFKWIAHARDHFLSFFWGRILTDKYANIINNLSKLRSNLKIIHEKPRRPQTQGSVERANF</sequence>
<name>A0ACA9SSG8_9GLOM</name>
<dbReference type="EMBL" id="CAJVQC010157406">
    <property type="protein sequence ID" value="CAG8847741.1"/>
    <property type="molecule type" value="Genomic_DNA"/>
</dbReference>
<gene>
    <name evidence="1" type="ORF">RPERSI_LOCUS34784</name>
</gene>
<organism evidence="1 2">
    <name type="scientific">Racocetra persica</name>
    <dbReference type="NCBI Taxonomy" id="160502"/>
    <lineage>
        <taxon>Eukaryota</taxon>
        <taxon>Fungi</taxon>
        <taxon>Fungi incertae sedis</taxon>
        <taxon>Mucoromycota</taxon>
        <taxon>Glomeromycotina</taxon>
        <taxon>Glomeromycetes</taxon>
        <taxon>Diversisporales</taxon>
        <taxon>Gigasporaceae</taxon>
        <taxon>Racocetra</taxon>
    </lineage>
</organism>
<reference evidence="1" key="1">
    <citation type="submission" date="2021-06" db="EMBL/GenBank/DDBJ databases">
        <authorList>
            <person name="Kallberg Y."/>
            <person name="Tangrot J."/>
            <person name="Rosling A."/>
        </authorList>
    </citation>
    <scope>NUCLEOTIDE SEQUENCE</scope>
    <source>
        <strain evidence="1">MA461A</strain>
    </source>
</reference>
<evidence type="ECO:0000313" key="2">
    <source>
        <dbReference type="Proteomes" id="UP000789920"/>
    </source>
</evidence>
<accession>A0ACA9SSG8</accession>
<proteinExistence type="predicted"/>
<feature type="non-terminal residue" evidence="1">
    <location>
        <position position="67"/>
    </location>
</feature>
<evidence type="ECO:0000313" key="1">
    <source>
        <dbReference type="EMBL" id="CAG8847741.1"/>
    </source>
</evidence>
<protein>
    <submittedName>
        <fullName evidence="1">22546_t:CDS:1</fullName>
    </submittedName>
</protein>
<feature type="non-terminal residue" evidence="1">
    <location>
        <position position="1"/>
    </location>
</feature>
<comment type="caution">
    <text evidence="1">The sequence shown here is derived from an EMBL/GenBank/DDBJ whole genome shotgun (WGS) entry which is preliminary data.</text>
</comment>